<dbReference type="AlphaFoldDB" id="A0A9P3LTD3"/>
<dbReference type="InterPro" id="IPR017871">
    <property type="entry name" value="ABC_transporter-like_CS"/>
</dbReference>
<dbReference type="PANTHER" id="PTHR48041:SF139">
    <property type="entry name" value="PROTEIN SCARLET"/>
    <property type="match status" value="1"/>
</dbReference>
<dbReference type="InterPro" id="IPR043926">
    <property type="entry name" value="ABCG_dom"/>
</dbReference>
<evidence type="ECO:0000256" key="2">
    <source>
        <dbReference type="ARBA" id="ARBA00022448"/>
    </source>
</evidence>
<protein>
    <recommendedName>
        <fullName evidence="9">ABC transporter domain-containing protein</fullName>
    </recommendedName>
</protein>
<feature type="transmembrane region" description="Helical" evidence="8">
    <location>
        <begin position="408"/>
        <end position="428"/>
    </location>
</feature>
<feature type="transmembrane region" description="Helical" evidence="8">
    <location>
        <begin position="520"/>
        <end position="543"/>
    </location>
</feature>
<comment type="subcellular location">
    <subcellularLocation>
        <location evidence="1">Membrane</location>
        <topology evidence="1">Multi-pass membrane protein</topology>
    </subcellularLocation>
</comment>
<dbReference type="Gene3D" id="3.40.50.300">
    <property type="entry name" value="P-loop containing nucleotide triphosphate hydrolases"/>
    <property type="match status" value="1"/>
</dbReference>
<organism evidence="10 11">
    <name type="scientific">Entomortierella parvispora</name>
    <dbReference type="NCBI Taxonomy" id="205924"/>
    <lineage>
        <taxon>Eukaryota</taxon>
        <taxon>Fungi</taxon>
        <taxon>Fungi incertae sedis</taxon>
        <taxon>Mucoromycota</taxon>
        <taxon>Mortierellomycotina</taxon>
        <taxon>Mortierellomycetes</taxon>
        <taxon>Mortierellales</taxon>
        <taxon>Mortierellaceae</taxon>
        <taxon>Entomortierella</taxon>
    </lineage>
</organism>
<dbReference type="InterPro" id="IPR050352">
    <property type="entry name" value="ABCG_transporters"/>
</dbReference>
<keyword evidence="7 8" id="KW-0472">Membrane</keyword>
<evidence type="ECO:0000256" key="4">
    <source>
        <dbReference type="ARBA" id="ARBA00022741"/>
    </source>
</evidence>
<keyword evidence="6 8" id="KW-1133">Transmembrane helix</keyword>
<accession>A0A9P3LTD3</accession>
<evidence type="ECO:0000313" key="10">
    <source>
        <dbReference type="EMBL" id="GJJ69986.1"/>
    </source>
</evidence>
<feature type="transmembrane region" description="Helical" evidence="8">
    <location>
        <begin position="448"/>
        <end position="468"/>
    </location>
</feature>
<keyword evidence="5" id="KW-0067">ATP-binding</keyword>
<dbReference type="EMBL" id="BQFW01000003">
    <property type="protein sequence ID" value="GJJ69986.1"/>
    <property type="molecule type" value="Genomic_DNA"/>
</dbReference>
<keyword evidence="3 8" id="KW-0812">Transmembrane</keyword>
<sequence length="651" mass="72077">MTKHIDEEKSTASASSTSASITSNNAEVAVTVDSSVPFIPASLTVTNLQYEVTIKEPLKDGEKRSLFKKVPNVQRALLSDIAIKAIPGRVFAIMGPSGSGKTTLLDLLADRQVRNTGKLQGEISLNDVPIKEYGSMRKRLLGYVTQEDDFIETLTVLETLTFAAKMRLPRSMTNKEKMDRVYAVMQELNLTHIKDTKVGGAVIRGISGGEKRRVTIGIELLSSPSVLLLDEPTSGLSSTDALNVANAIKGLATSGRTVILTVHQPRSDIYELFDDLLLLSQGKVVYFGKAHAAAAYFEALGHECPVGWNVADYFLDLITLHQDNSPHAESLESTEDFAKKYADHVATNPEAHLTQLLTQHANSTEKSQRNVLLDQFKKQYTTEFATTTLTQTMLLTKRSLTNLARHPTIFQASLVIHIIFALVVGSLFSGLKDRPEMGATSFNKSIALFFITSFLATMTFSAMPQFIIERSLFLRERAAGMYRTSSYFFAKTIVETMSYTILSIIFVVITYYLIGLHGSIFYYFVLVAVFVNVALSLIAAIGAGAENSEVGMNLLSLINTMAMLFSGFIVSRTDIPRGWIWAFWASYYQWAFQGLLQNEFHDGSAKGTATLAYFGLDQLDWLTKWRAVLILLAYYILFRIIGLLLLLGKKA</sequence>
<gene>
    <name evidence="10" type="ORF">EMPS_02335</name>
</gene>
<dbReference type="SUPFAM" id="SSF52540">
    <property type="entry name" value="P-loop containing nucleoside triphosphate hydrolases"/>
    <property type="match status" value="1"/>
</dbReference>
<evidence type="ECO:0000256" key="8">
    <source>
        <dbReference type="SAM" id="Phobius"/>
    </source>
</evidence>
<dbReference type="PROSITE" id="PS00211">
    <property type="entry name" value="ABC_TRANSPORTER_1"/>
    <property type="match status" value="1"/>
</dbReference>
<dbReference type="OrthoDB" id="66620at2759"/>
<dbReference type="InterPro" id="IPR027417">
    <property type="entry name" value="P-loop_NTPase"/>
</dbReference>
<dbReference type="InterPro" id="IPR003439">
    <property type="entry name" value="ABC_transporter-like_ATP-bd"/>
</dbReference>
<evidence type="ECO:0000256" key="7">
    <source>
        <dbReference type="ARBA" id="ARBA00023136"/>
    </source>
</evidence>
<reference evidence="10" key="2">
    <citation type="journal article" date="2022" name="Microbiol. Resour. Announc.">
        <title>Whole-Genome Sequence of Entomortierella parvispora E1425, a Mucoromycotan Fungus Associated with Burkholderiaceae-Related Endosymbiotic Bacteria.</title>
        <authorList>
            <person name="Herlambang A."/>
            <person name="Guo Y."/>
            <person name="Takashima Y."/>
            <person name="Narisawa K."/>
            <person name="Ohta H."/>
            <person name="Nishizawa T."/>
        </authorList>
    </citation>
    <scope>NUCLEOTIDE SEQUENCE</scope>
    <source>
        <strain evidence="10">E1425</strain>
    </source>
</reference>
<dbReference type="SMART" id="SM00382">
    <property type="entry name" value="AAA"/>
    <property type="match status" value="1"/>
</dbReference>
<dbReference type="Proteomes" id="UP000827284">
    <property type="component" value="Unassembled WGS sequence"/>
</dbReference>
<dbReference type="InterPro" id="IPR013525">
    <property type="entry name" value="ABC2_TM"/>
</dbReference>
<evidence type="ECO:0000256" key="5">
    <source>
        <dbReference type="ARBA" id="ARBA00022840"/>
    </source>
</evidence>
<feature type="domain" description="ABC transporter" evidence="9">
    <location>
        <begin position="61"/>
        <end position="306"/>
    </location>
</feature>
<name>A0A9P3LTD3_9FUNG</name>
<feature type="transmembrane region" description="Helical" evidence="8">
    <location>
        <begin position="488"/>
        <end position="514"/>
    </location>
</feature>
<keyword evidence="11" id="KW-1185">Reference proteome</keyword>
<dbReference type="Pfam" id="PF00005">
    <property type="entry name" value="ABC_tran"/>
    <property type="match status" value="1"/>
</dbReference>
<feature type="transmembrane region" description="Helical" evidence="8">
    <location>
        <begin position="625"/>
        <end position="647"/>
    </location>
</feature>
<keyword evidence="4" id="KW-0547">Nucleotide-binding</keyword>
<evidence type="ECO:0000313" key="11">
    <source>
        <dbReference type="Proteomes" id="UP000827284"/>
    </source>
</evidence>
<dbReference type="Pfam" id="PF01061">
    <property type="entry name" value="ABC2_membrane"/>
    <property type="match status" value="1"/>
</dbReference>
<reference evidence="10" key="1">
    <citation type="submission" date="2021-11" db="EMBL/GenBank/DDBJ databases">
        <authorList>
            <person name="Herlambang A."/>
            <person name="Guo Y."/>
            <person name="Takashima Y."/>
            <person name="Nishizawa T."/>
        </authorList>
    </citation>
    <scope>NUCLEOTIDE SEQUENCE</scope>
    <source>
        <strain evidence="10">E1425</strain>
    </source>
</reference>
<dbReference type="InterPro" id="IPR003593">
    <property type="entry name" value="AAA+_ATPase"/>
</dbReference>
<evidence type="ECO:0000256" key="3">
    <source>
        <dbReference type="ARBA" id="ARBA00022692"/>
    </source>
</evidence>
<dbReference type="PANTHER" id="PTHR48041">
    <property type="entry name" value="ABC TRANSPORTER G FAMILY MEMBER 28"/>
    <property type="match status" value="1"/>
</dbReference>
<evidence type="ECO:0000259" key="9">
    <source>
        <dbReference type="PROSITE" id="PS50893"/>
    </source>
</evidence>
<dbReference type="GO" id="GO:0016020">
    <property type="term" value="C:membrane"/>
    <property type="evidence" value="ECO:0007669"/>
    <property type="project" value="UniProtKB-SubCell"/>
</dbReference>
<proteinExistence type="predicted"/>
<dbReference type="GO" id="GO:0140359">
    <property type="term" value="F:ABC-type transporter activity"/>
    <property type="evidence" value="ECO:0007669"/>
    <property type="project" value="InterPro"/>
</dbReference>
<evidence type="ECO:0000256" key="1">
    <source>
        <dbReference type="ARBA" id="ARBA00004141"/>
    </source>
</evidence>
<dbReference type="GO" id="GO:0005524">
    <property type="term" value="F:ATP binding"/>
    <property type="evidence" value="ECO:0007669"/>
    <property type="project" value="UniProtKB-KW"/>
</dbReference>
<keyword evidence="2" id="KW-0813">Transport</keyword>
<comment type="caution">
    <text evidence="10">The sequence shown here is derived from an EMBL/GenBank/DDBJ whole genome shotgun (WGS) entry which is preliminary data.</text>
</comment>
<evidence type="ECO:0000256" key="6">
    <source>
        <dbReference type="ARBA" id="ARBA00022989"/>
    </source>
</evidence>
<dbReference type="PROSITE" id="PS50893">
    <property type="entry name" value="ABC_TRANSPORTER_2"/>
    <property type="match status" value="1"/>
</dbReference>
<dbReference type="Pfam" id="PF19055">
    <property type="entry name" value="ABC2_membrane_7"/>
    <property type="match status" value="1"/>
</dbReference>
<dbReference type="GO" id="GO:0016887">
    <property type="term" value="F:ATP hydrolysis activity"/>
    <property type="evidence" value="ECO:0007669"/>
    <property type="project" value="InterPro"/>
</dbReference>
<feature type="transmembrane region" description="Helical" evidence="8">
    <location>
        <begin position="550"/>
        <end position="570"/>
    </location>
</feature>